<keyword evidence="2" id="KW-1185">Reference proteome</keyword>
<organism evidence="1 2">
    <name type="scientific">Fusarium solani subsp. cucurbitae</name>
    <name type="common">Neocosmosporum cucurbitae</name>
    <dbReference type="NCBI Taxonomy" id="2747967"/>
    <lineage>
        <taxon>Eukaryota</taxon>
        <taxon>Fungi</taxon>
        <taxon>Dikarya</taxon>
        <taxon>Ascomycota</taxon>
        <taxon>Pezizomycotina</taxon>
        <taxon>Sordariomycetes</taxon>
        <taxon>Hypocreomycetidae</taxon>
        <taxon>Hypocreales</taxon>
        <taxon>Nectriaceae</taxon>
        <taxon>Fusarium</taxon>
        <taxon>Fusarium solani species complex</taxon>
    </lineage>
</organism>
<name>A0ACD3ZCY7_FUSSC</name>
<evidence type="ECO:0000313" key="2">
    <source>
        <dbReference type="Proteomes" id="UP000830768"/>
    </source>
</evidence>
<proteinExistence type="predicted"/>
<accession>A0ACD3ZCY7</accession>
<protein>
    <submittedName>
        <fullName evidence="1">Uncharacterized protein</fullName>
    </submittedName>
</protein>
<gene>
    <name evidence="1" type="ORF">LCI18_010069</name>
</gene>
<reference evidence="1" key="1">
    <citation type="submission" date="2021-11" db="EMBL/GenBank/DDBJ databases">
        <title>Fusarium solani-melongenae Genome sequencing and assembly.</title>
        <authorList>
            <person name="Xie S."/>
            <person name="Huang L."/>
            <person name="Zhang X."/>
        </authorList>
    </citation>
    <scope>NUCLEOTIDE SEQUENCE</scope>
    <source>
        <strain evidence="1">CRI 24-3</strain>
    </source>
</reference>
<dbReference type="EMBL" id="CP090036">
    <property type="protein sequence ID" value="UPK99134.1"/>
    <property type="molecule type" value="Genomic_DNA"/>
</dbReference>
<evidence type="ECO:0000313" key="1">
    <source>
        <dbReference type="EMBL" id="UPK99134.1"/>
    </source>
</evidence>
<sequence length="624" mass="69552">MKFSLASICWTGLLCANLVSAQAKGSVYDGEVAENINGSNYTYPWPVKLFKFTSQLQKLEMAFMDIPPECDPNGKTALLLHGKNFCGPTWEGTIRALSREGYRVVAPDQVGFCKSSKPSSYQFSLHQFAWNTRGLLDALEVDNVTVIGHSLGGMLAARYSLQYPESVDKTVMVNAVGMEDYVQKGVPYVSIDTTYTSENASSYQSIRGYEQATYYMGEWKDDYDKWVRMLVNIYYGTERDNYVKNQAQIVDMVLTQPIAHQFKDIKTKTLVMVGTNDTTAIGAQWAPKEVAAKLGHFDVLGKEVSTLIPDGHLPALVKMNVPGPSNDKQLETGVKPSIGNRRFVYLWLLDSSRGPAGSRNNQPVVYRNNKPVKQFNYAAIAESLVSDIAKTEYHVFVYNKVKVGELSVRSEGPPQWTGAGSNPFFPKDTEEFKEMNHFHAGIAYDHQAEAQPNLNLTIGHGGRESDWEEGKSFYGLKPFEDVGKEIPGPSNSAICINIKFELEDASAYEIDETVGKPPLADCISPVYRPDTDNWLDTVRLEIAQKGFPNYLSFNVRFVESQGEHLLNPVPVQAQLFNISNITLSDVATKETPFGEFDTVTCVVKLAFPRKEENVEAEGDVIMKE</sequence>
<dbReference type="Proteomes" id="UP000830768">
    <property type="component" value="Chromosome 8"/>
</dbReference>